<dbReference type="InterPro" id="IPR011990">
    <property type="entry name" value="TPR-like_helical_dom_sf"/>
</dbReference>
<dbReference type="Proteomes" id="UP000093053">
    <property type="component" value="Chromosome"/>
</dbReference>
<sequence>MITPGGRELWVDLNEVVAREHGDERTAALEELVWRADVVDAPRVTFLARRELAAAHQTDGRWDLVYPLLEQCLQEHEQRPWRFERDDEAELLEWYAWLVEAMVDFPERSLDEVHDKAADLERRFRAREYPLGDVHRAHHGIAVHVGDLAWAREAFDRQVRASDPEDPWLDVHRIDHLLALGDEEQALELAEPFLREPGVSDELTTRVRHLVLLPLTRARRWDDAAMTFRRLTRGMSGEYSRLEDHGGMAHFCALTGNPSEGTIWLGPVEELQNRKRPLATMEYAASATLLTRQLGWIDTERRLRELALDLAARFDARNGTSRCGDRVRQTLRAEQLTGFLPLYPTSRPPIPAPPQGLTDAELLDRAELHDLRCEPDEARVCLSRVGEELPEPLRARRDELTAKFFQSPETGTILRNAARTYDNHGDRRRAELTRCWIGLWVVHEGDVDGGIAAVQDAVERLYEIGEGQAWGEYWLAYVLAGQNRHDQALNAIARGKRHAHDALARGTLLALEAQLLGQPPLEAYETFVHNDVPEKALEALYLLPEDLSRTAPEHPRVAGHLSYLRALRTINAGMPELAVDDLNEAVGQAQRRNNATVEQWFHLTHANYAARRYEDAVDAGLKAVAWLDHLKTEDASWEQAADETRFLVAQCYQLLGDQPAAVREYRVLAAGDGPMAAAAFVAATALLEA</sequence>
<proteinExistence type="predicted"/>
<evidence type="ECO:0000313" key="2">
    <source>
        <dbReference type="Proteomes" id="UP000093053"/>
    </source>
</evidence>
<dbReference type="EMBL" id="CP016793">
    <property type="protein sequence ID" value="ANZ41997.1"/>
    <property type="molecule type" value="Genomic_DNA"/>
</dbReference>
<evidence type="ECO:0008006" key="3">
    <source>
        <dbReference type="Google" id="ProtNLM"/>
    </source>
</evidence>
<dbReference type="SUPFAM" id="SSF48452">
    <property type="entry name" value="TPR-like"/>
    <property type="match status" value="1"/>
</dbReference>
<accession>A0A1B2HWB7</accession>
<protein>
    <recommendedName>
        <fullName evidence="3">Tetratricopeptide repeat protein</fullName>
    </recommendedName>
</protein>
<dbReference type="RefSeq" id="WP_065920331.1">
    <property type="nucleotide sequence ID" value="NZ_CP016793.1"/>
</dbReference>
<dbReference type="STRING" id="1586287.BBK82_44775"/>
<dbReference type="OrthoDB" id="56388at2"/>
<evidence type="ECO:0000313" key="1">
    <source>
        <dbReference type="EMBL" id="ANZ41997.1"/>
    </source>
</evidence>
<dbReference type="AlphaFoldDB" id="A0A1B2HWB7"/>
<organism evidence="1 2">
    <name type="scientific">Lentzea guizhouensis</name>
    <dbReference type="NCBI Taxonomy" id="1586287"/>
    <lineage>
        <taxon>Bacteria</taxon>
        <taxon>Bacillati</taxon>
        <taxon>Actinomycetota</taxon>
        <taxon>Actinomycetes</taxon>
        <taxon>Pseudonocardiales</taxon>
        <taxon>Pseudonocardiaceae</taxon>
        <taxon>Lentzea</taxon>
    </lineage>
</organism>
<gene>
    <name evidence="1" type="ORF">BBK82_44775</name>
</gene>
<name>A0A1B2HWB7_9PSEU</name>
<dbReference type="KEGG" id="led:BBK82_44775"/>
<keyword evidence="2" id="KW-1185">Reference proteome</keyword>
<reference evidence="1 2" key="1">
    <citation type="submission" date="2016-07" db="EMBL/GenBank/DDBJ databases">
        <title>Complete genome sequence of the Lentzea guizhouensis DHS C013.</title>
        <authorList>
            <person name="Cao C."/>
        </authorList>
    </citation>
    <scope>NUCLEOTIDE SEQUENCE [LARGE SCALE GENOMIC DNA]</scope>
    <source>
        <strain evidence="1 2">DHS C013</strain>
    </source>
</reference>
<dbReference type="Gene3D" id="1.25.40.10">
    <property type="entry name" value="Tetratricopeptide repeat domain"/>
    <property type="match status" value="1"/>
</dbReference>